<dbReference type="PANTHER" id="PTHR11183">
    <property type="entry name" value="GLYCOGENIN SUBFAMILY MEMBER"/>
    <property type="match status" value="1"/>
</dbReference>
<accession>A0A0A8L200</accession>
<sequence>MAFGSRRKIKAILTAAVAIVFISVLGTYGSDSVYDTMRTFDVPWGAGATNGLTSMFGKKKAVLYDPENIKQIPSSTIEKLYEHELESVTNIDWSQYAYVNYVANEDYLCSSMIHFNKLHAMGTQARLVIVVAKELTEMPADHAISRMLAQFKEVSDNCIVKPVENIVLSQGSSQWMTSMTKLRVFGLTEYKRIVYFDSDAIITGNMDELFFLPDYIQFAAPATYWFLNDNDLPALVEDNQQAALHSNQTANLTHIEQVLSEKIDNSEDIYNFLPNLPKKLYPKSDKARIDSKDNTYFKYAATLMVIKPEQEMYDRLEQEILPLYMNTTNKYDMDLINIEFYDFNGTAEAQKTLYEQSPQSFKPSILVLPFNKYTILSRTVREKNRVNLLSNDMLGYETQKPTDFRDAKYFHFSDHPIQKPWKYKGKEDIPCNPGDSEEICNAWQSIFSSFWEGRAKYCVA</sequence>
<dbReference type="SUPFAM" id="SSF53448">
    <property type="entry name" value="Nucleotide-diphospho-sugar transferases"/>
    <property type="match status" value="1"/>
</dbReference>
<evidence type="ECO:0000313" key="1">
    <source>
        <dbReference type="EMBL" id="CDO92157.1"/>
    </source>
</evidence>
<dbReference type="Proteomes" id="UP000031516">
    <property type="component" value="Unassembled WGS sequence"/>
</dbReference>
<keyword evidence="2" id="KW-1185">Reference proteome</keyword>
<dbReference type="InterPro" id="IPR029044">
    <property type="entry name" value="Nucleotide-diphossugar_trans"/>
</dbReference>
<dbReference type="OrthoDB" id="2014201at2759"/>
<gene>
    <name evidence="1" type="ORF">KLDO_g481</name>
</gene>
<name>A0A0A8L200_9SACH</name>
<reference evidence="1 2" key="1">
    <citation type="submission" date="2014-03" db="EMBL/GenBank/DDBJ databases">
        <title>The genome of Kluyveromyces dobzhanskii.</title>
        <authorList>
            <person name="Nystedt B."/>
            <person name="Astrom S."/>
        </authorList>
    </citation>
    <scope>NUCLEOTIDE SEQUENCE [LARGE SCALE GENOMIC DNA]</scope>
    <source>
        <strain evidence="1 2">CBS 2104</strain>
    </source>
</reference>
<organism evidence="1 2">
    <name type="scientific">Kluyveromyces dobzhanskii CBS 2104</name>
    <dbReference type="NCBI Taxonomy" id="1427455"/>
    <lineage>
        <taxon>Eukaryota</taxon>
        <taxon>Fungi</taxon>
        <taxon>Dikarya</taxon>
        <taxon>Ascomycota</taxon>
        <taxon>Saccharomycotina</taxon>
        <taxon>Saccharomycetes</taxon>
        <taxon>Saccharomycetales</taxon>
        <taxon>Saccharomycetaceae</taxon>
        <taxon>Kluyveromyces</taxon>
    </lineage>
</organism>
<evidence type="ECO:0000313" key="2">
    <source>
        <dbReference type="Proteomes" id="UP000031516"/>
    </source>
</evidence>
<dbReference type="EMBL" id="CCBQ010000012">
    <property type="protein sequence ID" value="CDO92157.1"/>
    <property type="molecule type" value="Genomic_DNA"/>
</dbReference>
<dbReference type="AlphaFoldDB" id="A0A0A8L200"/>
<proteinExistence type="predicted"/>
<dbReference type="InterPro" id="IPR050587">
    <property type="entry name" value="GNT1/Glycosyltrans_8"/>
</dbReference>
<protein>
    <submittedName>
        <fullName evidence="1">WGS project CCBQ000000000 data, contig 00016</fullName>
    </submittedName>
</protein>
<dbReference type="Gene3D" id="3.90.550.10">
    <property type="entry name" value="Spore Coat Polysaccharide Biosynthesis Protein SpsA, Chain A"/>
    <property type="match status" value="1"/>
</dbReference>
<comment type="caution">
    <text evidence="1">The sequence shown here is derived from an EMBL/GenBank/DDBJ whole genome shotgun (WGS) entry which is preliminary data.</text>
</comment>